<dbReference type="AlphaFoldDB" id="A0A9W8MTH4"/>
<keyword evidence="3" id="KW-1185">Reference proteome</keyword>
<gene>
    <name evidence="2" type="ORF">NLJ89_g7644</name>
</gene>
<organism evidence="2 3">
    <name type="scientific">Agrocybe chaxingu</name>
    <dbReference type="NCBI Taxonomy" id="84603"/>
    <lineage>
        <taxon>Eukaryota</taxon>
        <taxon>Fungi</taxon>
        <taxon>Dikarya</taxon>
        <taxon>Basidiomycota</taxon>
        <taxon>Agaricomycotina</taxon>
        <taxon>Agaricomycetes</taxon>
        <taxon>Agaricomycetidae</taxon>
        <taxon>Agaricales</taxon>
        <taxon>Agaricineae</taxon>
        <taxon>Strophariaceae</taxon>
        <taxon>Agrocybe</taxon>
    </lineage>
</organism>
<comment type="caution">
    <text evidence="2">The sequence shown here is derived from an EMBL/GenBank/DDBJ whole genome shotgun (WGS) entry which is preliminary data.</text>
</comment>
<dbReference type="EMBL" id="JANKHO010000935">
    <property type="protein sequence ID" value="KAJ3505005.1"/>
    <property type="molecule type" value="Genomic_DNA"/>
</dbReference>
<accession>A0A9W8MTH4</accession>
<evidence type="ECO:0000256" key="1">
    <source>
        <dbReference type="SAM" id="MobiDB-lite"/>
    </source>
</evidence>
<feature type="region of interest" description="Disordered" evidence="1">
    <location>
        <begin position="1"/>
        <end position="27"/>
    </location>
</feature>
<name>A0A9W8MTH4_9AGAR</name>
<evidence type="ECO:0000313" key="2">
    <source>
        <dbReference type="EMBL" id="KAJ3505005.1"/>
    </source>
</evidence>
<evidence type="ECO:0000313" key="3">
    <source>
        <dbReference type="Proteomes" id="UP001148786"/>
    </source>
</evidence>
<reference evidence="2" key="1">
    <citation type="submission" date="2022-07" db="EMBL/GenBank/DDBJ databases">
        <title>Genome Sequence of Agrocybe chaxingu.</title>
        <authorList>
            <person name="Buettner E."/>
        </authorList>
    </citation>
    <scope>NUCLEOTIDE SEQUENCE</scope>
    <source>
        <strain evidence="2">MP-N11</strain>
    </source>
</reference>
<feature type="region of interest" description="Disordered" evidence="1">
    <location>
        <begin position="57"/>
        <end position="99"/>
    </location>
</feature>
<proteinExistence type="predicted"/>
<dbReference type="Proteomes" id="UP001148786">
    <property type="component" value="Unassembled WGS sequence"/>
</dbReference>
<feature type="compositionally biased region" description="Acidic residues" evidence="1">
    <location>
        <begin position="73"/>
        <end position="99"/>
    </location>
</feature>
<sequence>MAIPRTRSPSPSPEHPCKRRRATAQQVTTSLATLAPSTTPLIAPSADMFLPAETVQPAVPSSSFVSGGKGDSEEAEEAYDDCDRDSVDGDNDDKAEEEE</sequence>
<protein>
    <submittedName>
        <fullName evidence="2">Uncharacterized protein</fullName>
    </submittedName>
</protein>